<gene>
    <name evidence="1" type="ORF">L336_0656</name>
</gene>
<proteinExistence type="predicted"/>
<dbReference type="Proteomes" id="UP000013893">
    <property type="component" value="Chromosome"/>
</dbReference>
<sequence length="77" mass="8315">MKKTDIAMIVLIAGLAVLTAFLVASNIPFLQVSEKGVQVDTIESISDRVEPPDQNVFNSNAINPTVETFIGDKTLPQ</sequence>
<protein>
    <submittedName>
        <fullName evidence="1">Uncharacterized protein</fullName>
    </submittedName>
</protein>
<dbReference type="KEGG" id="saal:L336_0656"/>
<reference evidence="1 2" key="1">
    <citation type="journal article" date="2013" name="Nat. Biotechnol.">
        <title>Genome sequences of rare, uncultured bacteria obtained by differential coverage binning of multiple metagenomes.</title>
        <authorList>
            <person name="Albertsen M."/>
            <person name="Hugenholtz P."/>
            <person name="Skarshewski A."/>
            <person name="Nielsen K.L."/>
            <person name="Tyson G.W."/>
            <person name="Nielsen P.H."/>
        </authorList>
    </citation>
    <scope>NUCLEOTIDE SEQUENCE [LARGE SCALE GENOMIC DNA]</scope>
    <source>
        <strain evidence="1">TM71</strain>
    </source>
</reference>
<evidence type="ECO:0000313" key="2">
    <source>
        <dbReference type="Proteomes" id="UP000013893"/>
    </source>
</evidence>
<accession>R4PN47</accession>
<organism evidence="1 2">
    <name type="scientific">Candidatus Saccharimonas aalborgensis</name>
    <dbReference type="NCBI Taxonomy" id="1332188"/>
    <lineage>
        <taxon>Bacteria</taxon>
        <taxon>Candidatus Saccharimonadota</taxon>
        <taxon>Candidatus Saccharimonadia</taxon>
        <taxon>Candidatus Saccharimonadales</taxon>
        <taxon>Candidatus Saccharimonadaceae</taxon>
        <taxon>Candidatus Saccharimonas</taxon>
    </lineage>
</organism>
<dbReference type="STRING" id="1332188.L336_0656"/>
<dbReference type="RefSeq" id="WP_015641809.1">
    <property type="nucleotide sequence ID" value="NC_021219.1"/>
</dbReference>
<dbReference type="EMBL" id="CP005957">
    <property type="protein sequence ID" value="AGL62359.1"/>
    <property type="molecule type" value="Genomic_DNA"/>
</dbReference>
<keyword evidence="2" id="KW-1185">Reference proteome</keyword>
<dbReference type="AlphaFoldDB" id="R4PN47"/>
<evidence type="ECO:0000313" key="1">
    <source>
        <dbReference type="EMBL" id="AGL62359.1"/>
    </source>
</evidence>
<name>R4PN47_9BACT</name>
<dbReference type="OrthoDB" id="9805074at2"/>
<dbReference type="HOGENOM" id="CLU_2647820_0_0_0"/>